<organism evidence="2 3">
    <name type="scientific">Salinimicrobium tongyeongense</name>
    <dbReference type="NCBI Taxonomy" id="2809707"/>
    <lineage>
        <taxon>Bacteria</taxon>
        <taxon>Pseudomonadati</taxon>
        <taxon>Bacteroidota</taxon>
        <taxon>Flavobacteriia</taxon>
        <taxon>Flavobacteriales</taxon>
        <taxon>Flavobacteriaceae</taxon>
        <taxon>Salinimicrobium</taxon>
    </lineage>
</organism>
<keyword evidence="1" id="KW-0472">Membrane</keyword>
<dbReference type="RefSeq" id="WP_265162525.1">
    <property type="nucleotide sequence ID" value="NZ_CP069620.1"/>
</dbReference>
<feature type="transmembrane region" description="Helical" evidence="1">
    <location>
        <begin position="49"/>
        <end position="68"/>
    </location>
</feature>
<dbReference type="Proteomes" id="UP001163981">
    <property type="component" value="Chromosome"/>
</dbReference>
<evidence type="ECO:0000313" key="2">
    <source>
        <dbReference type="EMBL" id="UZH54212.1"/>
    </source>
</evidence>
<feature type="transmembrane region" description="Helical" evidence="1">
    <location>
        <begin position="125"/>
        <end position="143"/>
    </location>
</feature>
<protein>
    <recommendedName>
        <fullName evidence="4">Bacteriophage holin family protein</fullName>
    </recommendedName>
</protein>
<evidence type="ECO:0008006" key="4">
    <source>
        <dbReference type="Google" id="ProtNLM"/>
    </source>
</evidence>
<accession>A0ABY6NMV0</accession>
<keyword evidence="1" id="KW-1133">Transmembrane helix</keyword>
<reference evidence="2" key="1">
    <citation type="submission" date="2021-02" db="EMBL/GenBank/DDBJ databases">
        <title>Salinimicrobium sp. nov. isolated from seawater in Tongyeong, Republic of Korea.</title>
        <authorList>
            <person name="Lee S.-J."/>
        </authorList>
    </citation>
    <scope>NUCLEOTIDE SEQUENCE</scope>
    <source>
        <strain evidence="2">HN-2-9-2</strain>
    </source>
</reference>
<gene>
    <name evidence="2" type="ORF">JRG66_09395</name>
</gene>
<feature type="transmembrane region" description="Helical" evidence="1">
    <location>
        <begin position="89"/>
        <end position="113"/>
    </location>
</feature>
<evidence type="ECO:0000256" key="1">
    <source>
        <dbReference type="SAM" id="Phobius"/>
    </source>
</evidence>
<keyword evidence="3" id="KW-1185">Reference proteome</keyword>
<sequence length="166" mass="18628">MIWFKIKRLEKLLAQGELSDITAFKYLLSHLLLWALLNNIPVNTPSVPLWSLYAKLLIALAAISWGISKTFKINQNGDGRDYLKRLISLSLVASLKTLVIFFIIAAIIATAMLFAAKIGFILPDFWNDILNLLVHLLLLGAYYKILLTSFSRINASPVSKQNPSNL</sequence>
<proteinExistence type="predicted"/>
<feature type="transmembrane region" description="Helical" evidence="1">
    <location>
        <begin position="21"/>
        <end position="37"/>
    </location>
</feature>
<keyword evidence="1" id="KW-0812">Transmembrane</keyword>
<name>A0ABY6NMV0_9FLAO</name>
<evidence type="ECO:0000313" key="3">
    <source>
        <dbReference type="Proteomes" id="UP001163981"/>
    </source>
</evidence>
<dbReference type="EMBL" id="CP069620">
    <property type="protein sequence ID" value="UZH54212.1"/>
    <property type="molecule type" value="Genomic_DNA"/>
</dbReference>